<evidence type="ECO:0000256" key="1">
    <source>
        <dbReference type="SAM" id="MobiDB-lite"/>
    </source>
</evidence>
<evidence type="ECO:0000313" key="3">
    <source>
        <dbReference type="EMBL" id="MFB9443263.1"/>
    </source>
</evidence>
<dbReference type="InterPro" id="IPR013216">
    <property type="entry name" value="Methyltransf_11"/>
</dbReference>
<keyword evidence="3" id="KW-0489">Methyltransferase</keyword>
<dbReference type="Gene3D" id="3.40.50.150">
    <property type="entry name" value="Vaccinia Virus protein VP39"/>
    <property type="match status" value="1"/>
</dbReference>
<dbReference type="PANTHER" id="PTHR42912">
    <property type="entry name" value="METHYLTRANSFERASE"/>
    <property type="match status" value="1"/>
</dbReference>
<dbReference type="GO" id="GO:0032259">
    <property type="term" value="P:methylation"/>
    <property type="evidence" value="ECO:0007669"/>
    <property type="project" value="UniProtKB-KW"/>
</dbReference>
<feature type="region of interest" description="Disordered" evidence="1">
    <location>
        <begin position="256"/>
        <end position="278"/>
    </location>
</feature>
<organism evidence="3 4">
    <name type="scientific">Dactylosporangium vinaceum</name>
    <dbReference type="NCBI Taxonomy" id="53362"/>
    <lineage>
        <taxon>Bacteria</taxon>
        <taxon>Bacillati</taxon>
        <taxon>Actinomycetota</taxon>
        <taxon>Actinomycetes</taxon>
        <taxon>Micromonosporales</taxon>
        <taxon>Micromonosporaceae</taxon>
        <taxon>Dactylosporangium</taxon>
    </lineage>
</organism>
<dbReference type="PANTHER" id="PTHR42912:SF93">
    <property type="entry name" value="N6-ADENOSINE-METHYLTRANSFERASE TMT1A"/>
    <property type="match status" value="1"/>
</dbReference>
<reference evidence="3 4" key="1">
    <citation type="submission" date="2024-09" db="EMBL/GenBank/DDBJ databases">
        <authorList>
            <person name="Sun Q."/>
            <person name="Mori K."/>
        </authorList>
    </citation>
    <scope>NUCLEOTIDE SEQUENCE [LARGE SCALE GENOMIC DNA]</scope>
    <source>
        <strain evidence="3 4">JCM 3307</strain>
    </source>
</reference>
<evidence type="ECO:0000259" key="2">
    <source>
        <dbReference type="Pfam" id="PF08241"/>
    </source>
</evidence>
<dbReference type="RefSeq" id="WP_246656294.1">
    <property type="nucleotide sequence ID" value="NZ_CP061913.1"/>
</dbReference>
<dbReference type="InterPro" id="IPR029063">
    <property type="entry name" value="SAM-dependent_MTases_sf"/>
</dbReference>
<proteinExistence type="predicted"/>
<keyword evidence="4" id="KW-1185">Reference proteome</keyword>
<gene>
    <name evidence="3" type="ORF">ACFFTR_09225</name>
</gene>
<evidence type="ECO:0000313" key="4">
    <source>
        <dbReference type="Proteomes" id="UP001589608"/>
    </source>
</evidence>
<dbReference type="SUPFAM" id="SSF53335">
    <property type="entry name" value="S-adenosyl-L-methionine-dependent methyltransferases"/>
    <property type="match status" value="1"/>
</dbReference>
<accession>A0ABV5M333</accession>
<comment type="caution">
    <text evidence="3">The sequence shown here is derived from an EMBL/GenBank/DDBJ whole genome shotgun (WGS) entry which is preliminary data.</text>
</comment>
<dbReference type="Pfam" id="PF08241">
    <property type="entry name" value="Methyltransf_11"/>
    <property type="match status" value="1"/>
</dbReference>
<dbReference type="EMBL" id="JBHMCA010000020">
    <property type="protein sequence ID" value="MFB9443263.1"/>
    <property type="molecule type" value="Genomic_DNA"/>
</dbReference>
<dbReference type="Proteomes" id="UP001589608">
    <property type="component" value="Unassembled WGS sequence"/>
</dbReference>
<protein>
    <submittedName>
        <fullName evidence="3">Methyltransferase domain-containing protein</fullName>
    </submittedName>
</protein>
<dbReference type="InterPro" id="IPR050508">
    <property type="entry name" value="Methyltransf_Superfamily"/>
</dbReference>
<sequence>MPQPTDAPDPIVYMDTAARTAVGQDYKERLAAALDLRSGQAVADIGCGPGTDLARLADAVTAAGSVVGIDREPRMLAEAGRRLAARPNVELRLGDVHALPLADASVDRAKADRVLQHVDDPASAVAEAFRVLRPGGLFGAAEPDWDTLAVADDDVRTSRGFARFVAATVRNQTIGRQLARLCTRAGFRIRSVDAVAVLFRDFDVADQILGLRRLSARAVEAGELPAADVRAWLRRLADEPFLAGFTFYLVTGQVPPETRGDEPGMSSMTRPAAAGGGS</sequence>
<dbReference type="CDD" id="cd02440">
    <property type="entry name" value="AdoMet_MTases"/>
    <property type="match status" value="1"/>
</dbReference>
<name>A0ABV5M333_9ACTN</name>
<dbReference type="GO" id="GO:0008168">
    <property type="term" value="F:methyltransferase activity"/>
    <property type="evidence" value="ECO:0007669"/>
    <property type="project" value="UniProtKB-KW"/>
</dbReference>
<keyword evidence="3" id="KW-0808">Transferase</keyword>
<feature type="domain" description="Methyltransferase type 11" evidence="2">
    <location>
        <begin position="44"/>
        <end position="138"/>
    </location>
</feature>